<dbReference type="PANTHER" id="PTHR23355:SF9">
    <property type="entry name" value="DIS3-LIKE EXONUCLEASE 2"/>
    <property type="match status" value="1"/>
</dbReference>
<dbReference type="RefSeq" id="WP_274454607.1">
    <property type="nucleotide sequence ID" value="NZ_JAUANV010000008.1"/>
</dbReference>
<comment type="similarity">
    <text evidence="8">Belongs to the RNR ribonuclease family. RNase R subfamily.</text>
</comment>
<feature type="compositionally biased region" description="Basic and acidic residues" evidence="9">
    <location>
        <begin position="770"/>
        <end position="891"/>
    </location>
</feature>
<evidence type="ECO:0000256" key="3">
    <source>
        <dbReference type="ARBA" id="ARBA00022490"/>
    </source>
</evidence>
<dbReference type="Gene3D" id="2.40.50.140">
    <property type="entry name" value="Nucleic acid-binding proteins"/>
    <property type="match status" value="2"/>
</dbReference>
<name>A0ABT9XHL3_9BACL</name>
<dbReference type="InterPro" id="IPR040476">
    <property type="entry name" value="CSD2"/>
</dbReference>
<evidence type="ECO:0000259" key="10">
    <source>
        <dbReference type="PROSITE" id="PS50126"/>
    </source>
</evidence>
<evidence type="ECO:0000256" key="7">
    <source>
        <dbReference type="ARBA" id="ARBA00022884"/>
    </source>
</evidence>
<dbReference type="SMART" id="SM00316">
    <property type="entry name" value="S1"/>
    <property type="match status" value="1"/>
</dbReference>
<dbReference type="PANTHER" id="PTHR23355">
    <property type="entry name" value="RIBONUCLEASE"/>
    <property type="match status" value="1"/>
</dbReference>
<keyword evidence="3 8" id="KW-0963">Cytoplasm</keyword>
<evidence type="ECO:0000256" key="5">
    <source>
        <dbReference type="ARBA" id="ARBA00022801"/>
    </source>
</evidence>
<dbReference type="PROSITE" id="PS01175">
    <property type="entry name" value="RIBONUCLEASE_II"/>
    <property type="match status" value="1"/>
</dbReference>
<dbReference type="SMART" id="SM00955">
    <property type="entry name" value="RNB"/>
    <property type="match status" value="1"/>
</dbReference>
<feature type="compositionally biased region" description="Low complexity" evidence="9">
    <location>
        <begin position="944"/>
        <end position="954"/>
    </location>
</feature>
<dbReference type="InterPro" id="IPR004476">
    <property type="entry name" value="RNase_II/RNase_R"/>
</dbReference>
<evidence type="ECO:0000256" key="1">
    <source>
        <dbReference type="ARBA" id="ARBA00001849"/>
    </source>
</evidence>
<keyword evidence="6 8" id="KW-0269">Exonuclease</keyword>
<feature type="compositionally biased region" description="Basic residues" evidence="9">
    <location>
        <begin position="962"/>
        <end position="979"/>
    </location>
</feature>
<comment type="catalytic activity">
    <reaction evidence="1 8">
        <text>Exonucleolytic cleavage in the 3'- to 5'-direction to yield nucleoside 5'-phosphates.</text>
        <dbReference type="EC" id="3.1.13.1"/>
    </reaction>
</comment>
<keyword evidence="5 8" id="KW-0378">Hydrolase</keyword>
<dbReference type="Pfam" id="PF08206">
    <property type="entry name" value="OB_RNB"/>
    <property type="match status" value="1"/>
</dbReference>
<keyword evidence="4 8" id="KW-0540">Nuclease</keyword>
<sequence>MSEEDTRMTPNEDTEEILQEMTGDTAEDTAEDIMDVDELLEYMRHDAYKPLTVQELVEVFGLTGGDAFRDFVKLLNRLEDEGEVVRTRTNRYGVPERMNLVVGRLQIKARGFGFLTPDTPGEPDIYIPASDMNGALSGDKVMARIEKGSAHGMRREGKIIRVLERAANRVVGKFVRHRDHAFVTPLDKRFPQDVFIGAEDMLDAHDGYVVVAEITEFPTATRGPEGKVVEVLGHPDAPGIDILAVVRKYGLPEAFPDEVLEAAEAIPLELSAQDYEGRRDLRDEVIVTIDGEDAKDLDDAVQVERLENGNYRLGVHIADVGYYVKEGSPLDKEAFKRATSVYLVDRVIPMLPQRLSNNICSLNPKVDRLTLSCEMEITPAGEIVRHDVFPSVICTTERMTYTNVRKILDDRDEALIARYEPLVPMFEAMKELAEILNRKRMARGAIDFDFDEVKVVVDDEGHPIDIVPRHRSIAERIIEEFMLAANETVAEHFHWLEVPFIYRIHEEPSLEKMMEFNEFIHNFGYHVKGLGNHVRPRALQDILEKANGTREERVIATLMLRSMRQARYSPECVGHFGLAAEFYTHFTSPIRRYPDLCIHRIIREVLAGPLPEKREQRLRDFVDMAARQSSERERVAQDAERECDQLKMVEFMLEHLGEEFDGIISGVTQFGLFIQLENGVEGLIHVSYLNDDYYVFNDKQMALVGERARRVFRLGDPVRVEVIAASKENLTVDFGLVAHRREGTMVFDEGVETVVYDEDLNPRERKRAMRERAQRVQERRGGRRDWDPGAGTGRDEGRQQRPGRRGELAGDGANDRRGERREGFGRRERERPGSHDRIGGNGRTGERDGAGGHGRMGERERASGHGRTGERDRAGGHGRMNGRDRFGRNDRAGGYGGPGADQPARRERGRRLSELRGEQHRGRGPEGGSDPVEGPDWEVDVGDAAGFAGTRRPGPAGGPGRGGKKSGSTRKSKTARGRTGRASAFASGGVKASRKSRGR</sequence>
<feature type="compositionally biased region" description="Basic and acidic residues" evidence="9">
    <location>
        <begin position="903"/>
        <end position="924"/>
    </location>
</feature>
<dbReference type="CDD" id="cd04471">
    <property type="entry name" value="S1_RNase_R"/>
    <property type="match status" value="1"/>
</dbReference>
<evidence type="ECO:0000256" key="2">
    <source>
        <dbReference type="ARBA" id="ARBA00004496"/>
    </source>
</evidence>
<dbReference type="InterPro" id="IPR050180">
    <property type="entry name" value="RNR_Ribonuclease"/>
</dbReference>
<gene>
    <name evidence="8" type="primary">rnr</name>
    <name evidence="11" type="ORF">J2S03_001522</name>
</gene>
<dbReference type="Pfam" id="PF17876">
    <property type="entry name" value="CSD2"/>
    <property type="match status" value="1"/>
</dbReference>
<dbReference type="HAMAP" id="MF_01895">
    <property type="entry name" value="RNase_R"/>
    <property type="match status" value="1"/>
</dbReference>
<dbReference type="NCBIfam" id="TIGR02063">
    <property type="entry name" value="RNase_R"/>
    <property type="match status" value="1"/>
</dbReference>
<dbReference type="InterPro" id="IPR001900">
    <property type="entry name" value="RNase_II/R"/>
</dbReference>
<keyword evidence="12" id="KW-1185">Reference proteome</keyword>
<evidence type="ECO:0000256" key="8">
    <source>
        <dbReference type="HAMAP-Rule" id="MF_01895"/>
    </source>
</evidence>
<dbReference type="EC" id="3.1.13.1" evidence="8"/>
<accession>A0ABT9XHL3</accession>
<proteinExistence type="inferred from homology"/>
<dbReference type="Pfam" id="PF00773">
    <property type="entry name" value="RNB"/>
    <property type="match status" value="1"/>
</dbReference>
<keyword evidence="7 8" id="KW-0694">RNA-binding</keyword>
<evidence type="ECO:0000313" key="11">
    <source>
        <dbReference type="EMBL" id="MDQ0189677.1"/>
    </source>
</evidence>
<comment type="caution">
    <text evidence="11">The sequence shown here is derived from an EMBL/GenBank/DDBJ whole genome shotgun (WGS) entry which is preliminary data.</text>
</comment>
<evidence type="ECO:0000256" key="4">
    <source>
        <dbReference type="ARBA" id="ARBA00022722"/>
    </source>
</evidence>
<feature type="region of interest" description="Disordered" evidence="9">
    <location>
        <begin position="765"/>
        <end position="999"/>
    </location>
</feature>
<dbReference type="InterPro" id="IPR011805">
    <property type="entry name" value="RNase_R"/>
</dbReference>
<dbReference type="InterPro" id="IPR011129">
    <property type="entry name" value="CSD"/>
</dbReference>
<dbReference type="Proteomes" id="UP001232973">
    <property type="component" value="Unassembled WGS sequence"/>
</dbReference>
<feature type="domain" description="S1 motif" evidence="10">
    <location>
        <begin position="657"/>
        <end position="737"/>
    </location>
</feature>
<dbReference type="EMBL" id="JAUSTP010000009">
    <property type="protein sequence ID" value="MDQ0189677.1"/>
    <property type="molecule type" value="Genomic_DNA"/>
</dbReference>
<evidence type="ECO:0000256" key="9">
    <source>
        <dbReference type="SAM" id="MobiDB-lite"/>
    </source>
</evidence>
<comment type="function">
    <text evidence="8">3'-5' exoribonuclease that releases 5'-nucleoside monophosphates and is involved in maturation of structured RNAs.</text>
</comment>
<reference evidence="11 12" key="1">
    <citation type="submission" date="2023-07" db="EMBL/GenBank/DDBJ databases">
        <title>Genomic Encyclopedia of Type Strains, Phase IV (KMG-IV): sequencing the most valuable type-strain genomes for metagenomic binning, comparative biology and taxonomic classification.</title>
        <authorList>
            <person name="Goeker M."/>
        </authorList>
    </citation>
    <scope>NUCLEOTIDE SEQUENCE [LARGE SCALE GENOMIC DNA]</scope>
    <source>
        <strain evidence="11 12">DSM 4006</strain>
    </source>
</reference>
<dbReference type="PROSITE" id="PS50126">
    <property type="entry name" value="S1"/>
    <property type="match status" value="1"/>
</dbReference>
<protein>
    <recommendedName>
        <fullName evidence="8">Ribonuclease R</fullName>
        <shortName evidence="8">RNase R</shortName>
        <ecNumber evidence="8">3.1.13.1</ecNumber>
    </recommendedName>
</protein>
<organism evidence="11 12">
    <name type="scientific">Alicyclobacillus cycloheptanicus</name>
    <dbReference type="NCBI Taxonomy" id="1457"/>
    <lineage>
        <taxon>Bacteria</taxon>
        <taxon>Bacillati</taxon>
        <taxon>Bacillota</taxon>
        <taxon>Bacilli</taxon>
        <taxon>Bacillales</taxon>
        <taxon>Alicyclobacillaceae</taxon>
        <taxon>Alicyclobacillus</taxon>
    </lineage>
</organism>
<dbReference type="InterPro" id="IPR012340">
    <property type="entry name" value="NA-bd_OB-fold"/>
</dbReference>
<evidence type="ECO:0000256" key="6">
    <source>
        <dbReference type="ARBA" id="ARBA00022839"/>
    </source>
</evidence>
<dbReference type="Pfam" id="PF00575">
    <property type="entry name" value="S1"/>
    <property type="match status" value="1"/>
</dbReference>
<dbReference type="NCBIfam" id="TIGR00358">
    <property type="entry name" value="3_prime_RNase"/>
    <property type="match status" value="1"/>
</dbReference>
<evidence type="ECO:0000313" key="12">
    <source>
        <dbReference type="Proteomes" id="UP001232973"/>
    </source>
</evidence>
<dbReference type="SMART" id="SM00357">
    <property type="entry name" value="CSP"/>
    <property type="match status" value="2"/>
</dbReference>
<dbReference type="GO" id="GO:0016787">
    <property type="term" value="F:hydrolase activity"/>
    <property type="evidence" value="ECO:0007669"/>
    <property type="project" value="UniProtKB-KW"/>
</dbReference>
<dbReference type="InterPro" id="IPR013223">
    <property type="entry name" value="RNase_B_OB_dom"/>
</dbReference>
<comment type="subcellular location">
    <subcellularLocation>
        <location evidence="2 8">Cytoplasm</location>
    </subcellularLocation>
</comment>
<dbReference type="SUPFAM" id="SSF50249">
    <property type="entry name" value="Nucleic acid-binding proteins"/>
    <property type="match status" value="4"/>
</dbReference>
<dbReference type="InterPro" id="IPR022966">
    <property type="entry name" value="RNase_II/R_CS"/>
</dbReference>
<dbReference type="InterPro" id="IPR003029">
    <property type="entry name" value="S1_domain"/>
</dbReference>